<feature type="domain" description="Beta-lactamase class A catalytic" evidence="1">
    <location>
        <begin position="133"/>
        <end position="256"/>
    </location>
</feature>
<dbReference type="GO" id="GO:0008800">
    <property type="term" value="F:beta-lactamase activity"/>
    <property type="evidence" value="ECO:0007669"/>
    <property type="project" value="InterPro"/>
</dbReference>
<dbReference type="OrthoDB" id="294103at2759"/>
<evidence type="ECO:0000259" key="1">
    <source>
        <dbReference type="Pfam" id="PF13354"/>
    </source>
</evidence>
<dbReference type="GO" id="GO:0030655">
    <property type="term" value="P:beta-lactam antibiotic catabolic process"/>
    <property type="evidence" value="ECO:0007669"/>
    <property type="project" value="InterPro"/>
</dbReference>
<gene>
    <name evidence="2" type="ORF">PSON_ATCC_30995.1.T0070301</name>
</gene>
<comment type="caution">
    <text evidence="2">The sequence shown here is derived from an EMBL/GenBank/DDBJ whole genome shotgun (WGS) entry which is preliminary data.</text>
</comment>
<dbReference type="InterPro" id="IPR045155">
    <property type="entry name" value="Beta-lactam_cat"/>
</dbReference>
<keyword evidence="3" id="KW-1185">Reference proteome</keyword>
<dbReference type="PANTHER" id="PTHR35333:SF3">
    <property type="entry name" value="BETA-LACTAMASE-TYPE TRANSPEPTIDASE FOLD CONTAINING PROTEIN"/>
    <property type="match status" value="1"/>
</dbReference>
<evidence type="ECO:0000313" key="2">
    <source>
        <dbReference type="EMBL" id="CAD8053359.1"/>
    </source>
</evidence>
<sequence length="464" mass="53671">MINPLQEAFVLFDEKNQTFFDKIKNAFNDGNANQIYSLFSEETQKAISLEIFSMQIEEIRDRQGNICYWSDSTINPEQPSVLLGFEKHLGTGTLFWTYDQNNLISAFSMNDHKQASMIDWIIQYPNKFSFSSIADGNIIANYFGSREQSLMSVFKINVAIEYCKQLSDGKINDEDWIKLNDVNKYYIQDLDISHTNFIQIWEQQGKIINGLLQLKEIAIGMIALSSNACTEFIQTLLTLQSIQTTVDRIGLKQSQIFYLTSFLLVFTNDGQISKGEFIKQIQNLSFDQVQQKSLEIHDQLILNNNIAKEYLSRGKQLLDAEVLRVQVKYFTKSTTLEYSKLLDKLNNQLYFNEKFYQYFYDLMGYVSMQNIALSRQYDHVGIKGGSSSIQEDNSCVLTIGYFQQMKKPAPFKRTAIAFFIESLEYETEFKIILEQFNEFVALTSLNGQYLQAVSKELTQISQKQ</sequence>
<evidence type="ECO:0000313" key="3">
    <source>
        <dbReference type="Proteomes" id="UP000692954"/>
    </source>
</evidence>
<name>A0A8S1KDM4_9CILI</name>
<proteinExistence type="predicted"/>
<protein>
    <recommendedName>
        <fullName evidence="1">Beta-lactamase class A catalytic domain-containing protein</fullName>
    </recommendedName>
</protein>
<dbReference type="GO" id="GO:0046677">
    <property type="term" value="P:response to antibiotic"/>
    <property type="evidence" value="ECO:0007669"/>
    <property type="project" value="InterPro"/>
</dbReference>
<reference evidence="2" key="1">
    <citation type="submission" date="2021-01" db="EMBL/GenBank/DDBJ databases">
        <authorList>
            <consortium name="Genoscope - CEA"/>
            <person name="William W."/>
        </authorList>
    </citation>
    <scope>NUCLEOTIDE SEQUENCE</scope>
</reference>
<dbReference type="Pfam" id="PF13354">
    <property type="entry name" value="Beta-lactamase2"/>
    <property type="match status" value="1"/>
</dbReference>
<organism evidence="2 3">
    <name type="scientific">Paramecium sonneborni</name>
    <dbReference type="NCBI Taxonomy" id="65129"/>
    <lineage>
        <taxon>Eukaryota</taxon>
        <taxon>Sar</taxon>
        <taxon>Alveolata</taxon>
        <taxon>Ciliophora</taxon>
        <taxon>Intramacronucleata</taxon>
        <taxon>Oligohymenophorea</taxon>
        <taxon>Peniculida</taxon>
        <taxon>Parameciidae</taxon>
        <taxon>Paramecium</taxon>
    </lineage>
</organism>
<dbReference type="AlphaFoldDB" id="A0A8S1KDM4"/>
<dbReference type="EMBL" id="CAJJDN010000007">
    <property type="protein sequence ID" value="CAD8053359.1"/>
    <property type="molecule type" value="Genomic_DNA"/>
</dbReference>
<dbReference type="InterPro" id="IPR000871">
    <property type="entry name" value="Beta-lactam_class-A"/>
</dbReference>
<dbReference type="PANTHER" id="PTHR35333">
    <property type="entry name" value="BETA-LACTAMASE"/>
    <property type="match status" value="1"/>
</dbReference>
<accession>A0A8S1KDM4</accession>
<dbReference type="Proteomes" id="UP000692954">
    <property type="component" value="Unassembled WGS sequence"/>
</dbReference>